<proteinExistence type="predicted"/>
<reference evidence="1" key="1">
    <citation type="journal article" date="2021" name="Proc. Natl. Acad. Sci. U.S.A.">
        <title>A Catalog of Tens of Thousands of Viruses from Human Metagenomes Reveals Hidden Associations with Chronic Diseases.</title>
        <authorList>
            <person name="Tisza M.J."/>
            <person name="Buck C.B."/>
        </authorList>
    </citation>
    <scope>NUCLEOTIDE SEQUENCE</scope>
    <source>
        <strain evidence="1">CtQqU1</strain>
    </source>
</reference>
<protein>
    <recommendedName>
        <fullName evidence="2">DUF551 domain-containing protein</fullName>
    </recommendedName>
</protein>
<evidence type="ECO:0000313" key="1">
    <source>
        <dbReference type="EMBL" id="DAE13746.1"/>
    </source>
</evidence>
<dbReference type="EMBL" id="BK015568">
    <property type="protein sequence ID" value="DAE13746.1"/>
    <property type="molecule type" value="Genomic_DNA"/>
</dbReference>
<name>A0A8S5Q3N5_9CAUD</name>
<organism evidence="1">
    <name type="scientific">Siphoviridae sp. ctQqU1</name>
    <dbReference type="NCBI Taxonomy" id="2825496"/>
    <lineage>
        <taxon>Viruses</taxon>
        <taxon>Duplodnaviria</taxon>
        <taxon>Heunggongvirae</taxon>
        <taxon>Uroviricota</taxon>
        <taxon>Caudoviricetes</taxon>
    </lineage>
</organism>
<accession>A0A8S5Q3N5</accession>
<sequence>MNNQKEWIDPEKELPPCMKRVLFVVKNIFHEEAVVGCYDSGYKSWTILERGYSGRDIQTKEIHCWRYIPEPPEANT</sequence>
<evidence type="ECO:0008006" key="2">
    <source>
        <dbReference type="Google" id="ProtNLM"/>
    </source>
</evidence>